<evidence type="ECO:0000256" key="3">
    <source>
        <dbReference type="ARBA" id="ARBA00022763"/>
    </source>
</evidence>
<dbReference type="PRINTS" id="PR00364">
    <property type="entry name" value="DISEASERSIST"/>
</dbReference>
<dbReference type="NCBIfam" id="TIGR00635">
    <property type="entry name" value="ruvB"/>
    <property type="match status" value="1"/>
</dbReference>
<evidence type="ECO:0000313" key="12">
    <source>
        <dbReference type="Proteomes" id="UP000250918"/>
    </source>
</evidence>
<dbReference type="HAMAP" id="MF_00016">
    <property type="entry name" value="DNA_HJ_migration_RuvB"/>
    <property type="match status" value="1"/>
</dbReference>
<dbReference type="GO" id="GO:0005737">
    <property type="term" value="C:cytoplasm"/>
    <property type="evidence" value="ECO:0007669"/>
    <property type="project" value="UniProtKB-SubCell"/>
</dbReference>
<comment type="function">
    <text evidence="9">The RuvA-RuvB-RuvC complex processes Holliday junction (HJ) DNA during genetic recombination and DNA repair, while the RuvA-RuvB complex plays an important role in the rescue of blocked DNA replication forks via replication fork reversal (RFR). RuvA specifically binds to HJ cruciform DNA, conferring on it an open structure. The RuvB hexamer acts as an ATP-dependent pump, pulling dsDNA into and through the RuvAB complex. RuvB forms 2 homohexamers on either side of HJ DNA bound by 1 or 2 RuvA tetramers; 4 subunits per hexamer contact DNA at a time. Coordinated motions by a converter formed by DNA-disengaged RuvB subunits stimulates ATP hydrolysis and nucleotide exchange. Immobilization of the converter enables RuvB to convert the ATP-contained energy into a lever motion, pulling 2 nucleotides of DNA out of the RuvA tetramer per ATP hydrolyzed, thus driving DNA branch migration. The RuvB motors rotate together with the DNA substrate, which together with the progressing nucleotide cycle form the mechanistic basis for DNA recombination by continuous HJ branch migration. Branch migration allows RuvC to scan DNA until it finds its consensus sequence, where it cleaves and resolves cruciform DNA.</text>
</comment>
<evidence type="ECO:0000256" key="5">
    <source>
        <dbReference type="ARBA" id="ARBA00022840"/>
    </source>
</evidence>
<keyword evidence="1 9" id="KW-0963">Cytoplasm</keyword>
<proteinExistence type="inferred from homology"/>
<dbReference type="Pfam" id="PF17864">
    <property type="entry name" value="AAA_lid_4"/>
    <property type="match status" value="1"/>
</dbReference>
<feature type="binding site" evidence="9">
    <location>
        <position position="68"/>
    </location>
    <ligand>
        <name>ATP</name>
        <dbReference type="ChEBI" id="CHEBI:30616"/>
    </ligand>
</feature>
<dbReference type="EC" id="3.6.4.-" evidence="9"/>
<dbReference type="InterPro" id="IPR036390">
    <property type="entry name" value="WH_DNA-bd_sf"/>
</dbReference>
<dbReference type="InterPro" id="IPR041445">
    <property type="entry name" value="AAA_lid_4"/>
</dbReference>
<dbReference type="InterPro" id="IPR003593">
    <property type="entry name" value="AAA+_ATPase"/>
</dbReference>
<dbReference type="Proteomes" id="UP000250918">
    <property type="component" value="Unassembled WGS sequence"/>
</dbReference>
<reference evidence="11 12" key="1">
    <citation type="journal article" date="2018" name="ISME J.">
        <title>A methanotrophic archaeon couples anaerobic oxidation of methane to Fe(III) reduction.</title>
        <authorList>
            <person name="Cai C."/>
            <person name="Leu A.O."/>
            <person name="Xie G.J."/>
            <person name="Guo J."/>
            <person name="Feng Y."/>
            <person name="Zhao J.X."/>
            <person name="Tyson G.W."/>
            <person name="Yuan Z."/>
            <person name="Hu S."/>
        </authorList>
    </citation>
    <scope>NUCLEOTIDE SEQUENCE [LARGE SCALE GENOMIC DNA]</scope>
    <source>
        <strain evidence="11">FeB_12</strain>
    </source>
</reference>
<dbReference type="SUPFAM" id="SSF46785">
    <property type="entry name" value="Winged helix' DNA-binding domain"/>
    <property type="match status" value="1"/>
</dbReference>
<organism evidence="11 12">
    <name type="scientific">candidate division GN15 bacterium</name>
    <dbReference type="NCBI Taxonomy" id="2072418"/>
    <lineage>
        <taxon>Bacteria</taxon>
        <taxon>candidate division GN15</taxon>
    </lineage>
</organism>
<keyword evidence="5 9" id="KW-0067">ATP-binding</keyword>
<dbReference type="Gene3D" id="3.40.50.300">
    <property type="entry name" value="P-loop containing nucleotide triphosphate hydrolases"/>
    <property type="match status" value="1"/>
</dbReference>
<comment type="subunit">
    <text evidence="9">Homohexamer. Forms an RuvA(8)-RuvB(12)-Holliday junction (HJ) complex. HJ DNA is sandwiched between 2 RuvA tetramers; dsDNA enters through RuvA and exits via RuvB. An RuvB hexamer assembles on each DNA strand where it exits the tetramer. Each RuvB hexamer is contacted by two RuvA subunits (via domain III) on 2 adjacent RuvB subunits; this complex drives branch migration. In the full resolvosome a probable DNA-RuvA(4)-RuvB(12)-RuvC(2) complex forms which resolves the HJ.</text>
</comment>
<dbReference type="CDD" id="cd00009">
    <property type="entry name" value="AAA"/>
    <property type="match status" value="1"/>
</dbReference>
<comment type="subcellular location">
    <subcellularLocation>
        <location evidence="9">Cytoplasm</location>
    </subcellularLocation>
</comment>
<feature type="binding site" evidence="9">
    <location>
        <position position="318"/>
    </location>
    <ligand>
        <name>DNA</name>
        <dbReference type="ChEBI" id="CHEBI:16991"/>
    </ligand>
</feature>
<comment type="catalytic activity">
    <reaction evidence="9">
        <text>ATP + H2O = ADP + phosphate + H(+)</text>
        <dbReference type="Rhea" id="RHEA:13065"/>
        <dbReference type="ChEBI" id="CHEBI:15377"/>
        <dbReference type="ChEBI" id="CHEBI:15378"/>
        <dbReference type="ChEBI" id="CHEBI:30616"/>
        <dbReference type="ChEBI" id="CHEBI:43474"/>
        <dbReference type="ChEBI" id="CHEBI:456216"/>
    </reaction>
</comment>
<feature type="binding site" evidence="9">
    <location>
        <position position="69"/>
    </location>
    <ligand>
        <name>ATP</name>
        <dbReference type="ChEBI" id="CHEBI:30616"/>
    </ligand>
</feature>
<comment type="caution">
    <text evidence="11">The sequence shown here is derived from an EMBL/GenBank/DDBJ whole genome shotgun (WGS) entry which is preliminary data.</text>
</comment>
<keyword evidence="2 9" id="KW-0547">Nucleotide-binding</keyword>
<dbReference type="InterPro" id="IPR008824">
    <property type="entry name" value="RuvB-like_N"/>
</dbReference>
<keyword evidence="7 9" id="KW-0233">DNA recombination</keyword>
<dbReference type="InterPro" id="IPR008823">
    <property type="entry name" value="RuvB_wg_C"/>
</dbReference>
<feature type="binding site" evidence="9">
    <location>
        <position position="65"/>
    </location>
    <ligand>
        <name>ATP</name>
        <dbReference type="ChEBI" id="CHEBI:30616"/>
    </ligand>
</feature>
<feature type="binding site" evidence="9">
    <location>
        <position position="174"/>
    </location>
    <ligand>
        <name>ATP</name>
        <dbReference type="ChEBI" id="CHEBI:30616"/>
    </ligand>
</feature>
<dbReference type="GO" id="GO:0005524">
    <property type="term" value="F:ATP binding"/>
    <property type="evidence" value="ECO:0007669"/>
    <property type="project" value="UniProtKB-UniRule"/>
</dbReference>
<feature type="region of interest" description="Small ATPAse domain (RuvB-S)" evidence="9">
    <location>
        <begin position="185"/>
        <end position="255"/>
    </location>
</feature>
<keyword evidence="6 9" id="KW-0238">DNA-binding</keyword>
<dbReference type="InterPro" id="IPR004605">
    <property type="entry name" value="DNA_helicase_Holl-junc_RuvB"/>
</dbReference>
<dbReference type="Gene3D" id="1.10.8.60">
    <property type="match status" value="1"/>
</dbReference>
<evidence type="ECO:0000256" key="4">
    <source>
        <dbReference type="ARBA" id="ARBA00022801"/>
    </source>
</evidence>
<evidence type="ECO:0000259" key="10">
    <source>
        <dbReference type="SMART" id="SM00382"/>
    </source>
</evidence>
<feature type="binding site" evidence="9">
    <location>
        <position position="221"/>
    </location>
    <ligand>
        <name>ATP</name>
        <dbReference type="ChEBI" id="CHEBI:30616"/>
    </ligand>
</feature>
<dbReference type="SMART" id="SM00382">
    <property type="entry name" value="AAA"/>
    <property type="match status" value="1"/>
</dbReference>
<dbReference type="GO" id="GO:0048476">
    <property type="term" value="C:Holliday junction resolvase complex"/>
    <property type="evidence" value="ECO:0007669"/>
    <property type="project" value="UniProtKB-UniRule"/>
</dbReference>
<comment type="domain">
    <text evidence="9">Has 3 domains, the large (RuvB-L) and small ATPase (RuvB-S) domains and the C-terminal head (RuvB-H) domain. The head domain binds DNA, while the ATPase domains jointly bind ATP, ADP or are empty depending on the state of the subunit in the translocation cycle. During a single DNA translocation step the structure of each domain remains the same, but their relative positions change.</text>
</comment>
<name>A0A855X5I3_9BACT</name>
<dbReference type="PANTHER" id="PTHR42848">
    <property type="match status" value="1"/>
</dbReference>
<dbReference type="Pfam" id="PF05496">
    <property type="entry name" value="RuvB_N"/>
    <property type="match status" value="1"/>
</dbReference>
<evidence type="ECO:0000313" key="11">
    <source>
        <dbReference type="EMBL" id="PWB70729.1"/>
    </source>
</evidence>
<protein>
    <recommendedName>
        <fullName evidence="9">Holliday junction branch migration complex subunit RuvB</fullName>
        <ecNumber evidence="9">3.6.4.-</ecNumber>
    </recommendedName>
</protein>
<comment type="similarity">
    <text evidence="9">Belongs to the RuvB family.</text>
</comment>
<evidence type="ECO:0000256" key="2">
    <source>
        <dbReference type="ARBA" id="ARBA00022741"/>
    </source>
</evidence>
<dbReference type="NCBIfam" id="NF000868">
    <property type="entry name" value="PRK00080.1"/>
    <property type="match status" value="1"/>
</dbReference>
<gene>
    <name evidence="9" type="primary">ruvB</name>
    <name evidence="11" type="ORF">C3F09_08730</name>
</gene>
<dbReference type="GO" id="GO:0016787">
    <property type="term" value="F:hydrolase activity"/>
    <property type="evidence" value="ECO:0007669"/>
    <property type="project" value="UniProtKB-KW"/>
</dbReference>
<dbReference type="InterPro" id="IPR027417">
    <property type="entry name" value="P-loop_NTPase"/>
</dbReference>
<feature type="binding site" evidence="9">
    <location>
        <position position="184"/>
    </location>
    <ligand>
        <name>ATP</name>
        <dbReference type="ChEBI" id="CHEBI:30616"/>
    </ligand>
</feature>
<dbReference type="GO" id="GO:0006281">
    <property type="term" value="P:DNA repair"/>
    <property type="evidence" value="ECO:0007669"/>
    <property type="project" value="UniProtKB-UniRule"/>
</dbReference>
<feature type="binding site" evidence="9">
    <location>
        <position position="70"/>
    </location>
    <ligand>
        <name>ATP</name>
        <dbReference type="ChEBI" id="CHEBI:30616"/>
    </ligand>
</feature>
<feature type="binding site" evidence="9">
    <location>
        <position position="313"/>
    </location>
    <ligand>
        <name>DNA</name>
        <dbReference type="ChEBI" id="CHEBI:16991"/>
    </ligand>
</feature>
<dbReference type="SUPFAM" id="SSF52540">
    <property type="entry name" value="P-loop containing nucleoside triphosphate hydrolases"/>
    <property type="match status" value="1"/>
</dbReference>
<feature type="domain" description="AAA+ ATPase" evidence="10">
    <location>
        <begin position="54"/>
        <end position="187"/>
    </location>
</feature>
<dbReference type="PANTHER" id="PTHR42848:SF1">
    <property type="entry name" value="HOLLIDAY JUNCTION BRANCH MIGRATION COMPLEX SUBUNIT RUVB"/>
    <property type="match status" value="1"/>
</dbReference>
<evidence type="ECO:0000256" key="6">
    <source>
        <dbReference type="ARBA" id="ARBA00023125"/>
    </source>
</evidence>
<keyword evidence="11" id="KW-0347">Helicase</keyword>
<evidence type="ECO:0000256" key="8">
    <source>
        <dbReference type="ARBA" id="ARBA00023204"/>
    </source>
</evidence>
<keyword evidence="8 9" id="KW-0234">DNA repair</keyword>
<dbReference type="AlphaFoldDB" id="A0A855X5I3"/>
<evidence type="ECO:0000256" key="9">
    <source>
        <dbReference type="HAMAP-Rule" id="MF_00016"/>
    </source>
</evidence>
<feature type="binding site" evidence="9">
    <location>
        <position position="24"/>
    </location>
    <ligand>
        <name>ATP</name>
        <dbReference type="ChEBI" id="CHEBI:30616"/>
    </ligand>
</feature>
<feature type="binding site" evidence="9">
    <location>
        <begin position="131"/>
        <end position="133"/>
    </location>
    <ligand>
        <name>ATP</name>
        <dbReference type="ChEBI" id="CHEBI:30616"/>
    </ligand>
</feature>
<evidence type="ECO:0000256" key="1">
    <source>
        <dbReference type="ARBA" id="ARBA00022490"/>
    </source>
</evidence>
<keyword evidence="4 9" id="KW-0378">Hydrolase</keyword>
<feature type="binding site" evidence="9">
    <location>
        <position position="69"/>
    </location>
    <ligand>
        <name>Mg(2+)</name>
        <dbReference type="ChEBI" id="CHEBI:18420"/>
    </ligand>
</feature>
<sequence length="342" mass="37841">MSRERIVEGGQVTPDEDVLQWTLRPRTLNEYIGQSELKEKLQVLLDAARGRKESVEHILLYGPPGLGKTTLAHIIAKEMGSRLIATSGPALQRTGDLMGILTNLGEGDILFVDEIHRLSSVIEEFIYPAMEDFKVDFVVDKGAFAKVINVPLKRFTLVGATTRAGMLSAPLRDRFGLHYHIDFYSPDDLEKIVLRSAKLLDMTVDRESAKVVAVRSRGTPRVANRLLRRVRDYSAVKAHGKLDPEVAAKALDAEGVDSYGLDPLDRKFLQVIIEYYKGGPVGIEALGATLSEEIDTLVDMVEPYLLKIGFLQRTKRGRMASQSAAAHLGLKLSAADNQESLF</sequence>
<dbReference type="InterPro" id="IPR036388">
    <property type="entry name" value="WH-like_DNA-bd_sf"/>
</dbReference>
<feature type="binding site" evidence="9">
    <location>
        <position position="23"/>
    </location>
    <ligand>
        <name>ATP</name>
        <dbReference type="ChEBI" id="CHEBI:30616"/>
    </ligand>
</feature>
<keyword evidence="3 9" id="KW-0227">DNA damage</keyword>
<dbReference type="EMBL" id="PQAP01000136">
    <property type="protein sequence ID" value="PWB70729.1"/>
    <property type="molecule type" value="Genomic_DNA"/>
</dbReference>
<dbReference type="Pfam" id="PF05491">
    <property type="entry name" value="WHD_RuvB"/>
    <property type="match status" value="1"/>
</dbReference>
<evidence type="ECO:0000256" key="7">
    <source>
        <dbReference type="ARBA" id="ARBA00023172"/>
    </source>
</evidence>
<comment type="caution">
    <text evidence="9">Lacks conserved residue(s) required for the propagation of feature annotation.</text>
</comment>
<dbReference type="GO" id="GO:0000400">
    <property type="term" value="F:four-way junction DNA binding"/>
    <property type="evidence" value="ECO:0007669"/>
    <property type="project" value="UniProtKB-UniRule"/>
</dbReference>
<accession>A0A855X5I3</accession>
<dbReference type="Gene3D" id="1.10.10.10">
    <property type="entry name" value="Winged helix-like DNA-binding domain superfamily/Winged helix DNA-binding domain"/>
    <property type="match status" value="1"/>
</dbReference>
<feature type="region of interest" description="Head domain (RuvB-H)" evidence="9">
    <location>
        <begin position="258"/>
        <end position="342"/>
    </location>
</feature>
<dbReference type="GO" id="GO:0006310">
    <property type="term" value="P:DNA recombination"/>
    <property type="evidence" value="ECO:0007669"/>
    <property type="project" value="UniProtKB-UniRule"/>
</dbReference>
<dbReference type="GO" id="GO:0009378">
    <property type="term" value="F:four-way junction helicase activity"/>
    <property type="evidence" value="ECO:0007669"/>
    <property type="project" value="InterPro"/>
</dbReference>